<proteinExistence type="predicted"/>
<keyword evidence="2" id="KW-1185">Reference proteome</keyword>
<evidence type="ECO:0000313" key="2">
    <source>
        <dbReference type="Proteomes" id="UP000015453"/>
    </source>
</evidence>
<dbReference type="PANTHER" id="PTHR46087:SF9">
    <property type="entry name" value="ARM REPEAT SUPERFAMILY PROTEIN"/>
    <property type="match status" value="1"/>
</dbReference>
<dbReference type="OrthoDB" id="1740073at2759"/>
<feature type="non-terminal residue" evidence="1">
    <location>
        <position position="257"/>
    </location>
</feature>
<dbReference type="PANTHER" id="PTHR46087">
    <property type="entry name" value="PUTATIVE, EXPRESSED-RELATED"/>
    <property type="match status" value="1"/>
</dbReference>
<name>S8CGL8_9LAMI</name>
<reference evidence="1 2" key="1">
    <citation type="journal article" date="2013" name="BMC Genomics">
        <title>The miniature genome of a carnivorous plant Genlisea aurea contains a low number of genes and short non-coding sequences.</title>
        <authorList>
            <person name="Leushkin E.V."/>
            <person name="Sutormin R.A."/>
            <person name="Nabieva E.R."/>
            <person name="Penin A.A."/>
            <person name="Kondrashov A.S."/>
            <person name="Logacheva M.D."/>
        </authorList>
    </citation>
    <scope>NUCLEOTIDE SEQUENCE [LARGE SCALE GENOMIC DNA]</scope>
</reference>
<evidence type="ECO:0000313" key="1">
    <source>
        <dbReference type="EMBL" id="EPS66114.1"/>
    </source>
</evidence>
<dbReference type="InterPro" id="IPR055296">
    <property type="entry name" value="SRL2-like"/>
</dbReference>
<organism evidence="1 2">
    <name type="scientific">Genlisea aurea</name>
    <dbReference type="NCBI Taxonomy" id="192259"/>
    <lineage>
        <taxon>Eukaryota</taxon>
        <taxon>Viridiplantae</taxon>
        <taxon>Streptophyta</taxon>
        <taxon>Embryophyta</taxon>
        <taxon>Tracheophyta</taxon>
        <taxon>Spermatophyta</taxon>
        <taxon>Magnoliopsida</taxon>
        <taxon>eudicotyledons</taxon>
        <taxon>Gunneridae</taxon>
        <taxon>Pentapetalae</taxon>
        <taxon>asterids</taxon>
        <taxon>lamiids</taxon>
        <taxon>Lamiales</taxon>
        <taxon>Lentibulariaceae</taxon>
        <taxon>Genlisea</taxon>
    </lineage>
</organism>
<gene>
    <name evidence="1" type="ORF">M569_08663</name>
</gene>
<feature type="non-terminal residue" evidence="1">
    <location>
        <position position="1"/>
    </location>
</feature>
<accession>S8CGL8</accession>
<protein>
    <submittedName>
        <fullName evidence="1">Uncharacterized protein</fullName>
    </submittedName>
</protein>
<dbReference type="AlphaFoldDB" id="S8CGL8"/>
<comment type="caution">
    <text evidence="1">The sequence shown here is derived from an EMBL/GenBank/DDBJ whole genome shotgun (WGS) entry which is preliminary data.</text>
</comment>
<dbReference type="Proteomes" id="UP000015453">
    <property type="component" value="Unassembled WGS sequence"/>
</dbReference>
<sequence length="257" mass="28813">SLFRYFDAGNHWNAESGIAFPILRDIQILMDDFGQNTHFLLLILIKHLDHKNLIKQPDMQLHIVQVITSLARHSNLKGSVAIVGAIIDMIKFLHKSIHCSIDDADIGSGLINWKNKIHEVVDESLRELSLKVGDAGMILDAMSNILESIPNVTSVARTTIYALVRMSEIVAYMPNLLYRSKAIRTFPEALFHQILGVMRHPDHEIRIGAHQIFSAVLLPSPVSHATSDCGENRGIIRTTSLFSSSAALFEKLRYQNN</sequence>
<dbReference type="EMBL" id="AUSU01003862">
    <property type="protein sequence ID" value="EPS66114.1"/>
    <property type="molecule type" value="Genomic_DNA"/>
</dbReference>